<organism evidence="2">
    <name type="scientific">Lotus japonicus</name>
    <name type="common">Lotus corniculatus var. japonicus</name>
    <dbReference type="NCBI Taxonomy" id="34305"/>
    <lineage>
        <taxon>Eukaryota</taxon>
        <taxon>Viridiplantae</taxon>
        <taxon>Streptophyta</taxon>
        <taxon>Embryophyta</taxon>
        <taxon>Tracheophyta</taxon>
        <taxon>Spermatophyta</taxon>
        <taxon>Magnoliopsida</taxon>
        <taxon>eudicotyledons</taxon>
        <taxon>Gunneridae</taxon>
        <taxon>Pentapetalae</taxon>
        <taxon>rosids</taxon>
        <taxon>fabids</taxon>
        <taxon>Fabales</taxon>
        <taxon>Fabaceae</taxon>
        <taxon>Papilionoideae</taxon>
        <taxon>50 kb inversion clade</taxon>
        <taxon>NPAAA clade</taxon>
        <taxon>Hologalegina</taxon>
        <taxon>robinioid clade</taxon>
        <taxon>Loteae</taxon>
        <taxon>Lotus</taxon>
    </lineage>
</organism>
<accession>I3SH90</accession>
<reference evidence="2" key="1">
    <citation type="submission" date="2012-05" db="EMBL/GenBank/DDBJ databases">
        <authorList>
            <person name="Krishnakumar V."/>
            <person name="Cheung F."/>
            <person name="Xiao Y."/>
            <person name="Chan A."/>
            <person name="Moskal W.A."/>
            <person name="Town C.D."/>
        </authorList>
    </citation>
    <scope>NUCLEOTIDE SEQUENCE</scope>
</reference>
<dbReference type="AlphaFoldDB" id="I3SH90"/>
<proteinExistence type="evidence at transcript level"/>
<feature type="compositionally biased region" description="Basic and acidic residues" evidence="1">
    <location>
        <begin position="13"/>
        <end position="30"/>
    </location>
</feature>
<dbReference type="PANTHER" id="PTHR24030">
    <property type="entry name" value="PROTEIN CMSS1"/>
    <property type="match status" value="1"/>
</dbReference>
<dbReference type="GO" id="GO:0030686">
    <property type="term" value="C:90S preribosome"/>
    <property type="evidence" value="ECO:0007669"/>
    <property type="project" value="TreeGrafter"/>
</dbReference>
<dbReference type="InterPro" id="IPR032704">
    <property type="entry name" value="Cms1"/>
</dbReference>
<evidence type="ECO:0000313" key="2">
    <source>
        <dbReference type="EMBL" id="AFK39632.1"/>
    </source>
</evidence>
<sequence>MASEKRKRNNNNNDDRGMKTKKKEKEKVANEGEGGSISSSSEEQLRFLVDQFQAAKGVQLSSLELESLTADRCILERQHHSDDVTQLANTIKAAFGASWKRLLCDSVSHANIPAGSPALLILTSSALRSIHLLRGFRSMTKECQPVKLFSKHIKVEQQIALLKNRVNIASGTPSTIKKLIDIEALGLSRLQVLVLDMHPGCKGLFFILPSTSQR</sequence>
<evidence type="ECO:0000256" key="1">
    <source>
        <dbReference type="SAM" id="MobiDB-lite"/>
    </source>
</evidence>
<name>I3SH90_LOTJA</name>
<dbReference type="EMBL" id="BT139837">
    <property type="protein sequence ID" value="AFK39632.1"/>
    <property type="molecule type" value="mRNA"/>
</dbReference>
<dbReference type="Pfam" id="PF14617">
    <property type="entry name" value="CMS1"/>
    <property type="match status" value="1"/>
</dbReference>
<dbReference type="PANTHER" id="PTHR24030:SF0">
    <property type="entry name" value="PROTEIN CMSS1"/>
    <property type="match status" value="1"/>
</dbReference>
<feature type="region of interest" description="Disordered" evidence="1">
    <location>
        <begin position="1"/>
        <end position="40"/>
    </location>
</feature>
<protein>
    <submittedName>
        <fullName evidence="2">Uncharacterized protein</fullName>
    </submittedName>
</protein>
<dbReference type="GO" id="GO:0005634">
    <property type="term" value="C:nucleus"/>
    <property type="evidence" value="ECO:0007669"/>
    <property type="project" value="TreeGrafter"/>
</dbReference>